<dbReference type="GO" id="GO:0004673">
    <property type="term" value="F:protein histidine kinase activity"/>
    <property type="evidence" value="ECO:0007669"/>
    <property type="project" value="UniProtKB-EC"/>
</dbReference>
<evidence type="ECO:0000256" key="12">
    <source>
        <dbReference type="ARBA" id="ARBA00023136"/>
    </source>
</evidence>
<evidence type="ECO:0000256" key="6">
    <source>
        <dbReference type="ARBA" id="ARBA00022553"/>
    </source>
</evidence>
<dbReference type="InterPro" id="IPR003594">
    <property type="entry name" value="HATPase_dom"/>
</dbReference>
<keyword evidence="7" id="KW-0808">Transferase</keyword>
<comment type="caution">
    <text evidence="18">The sequence shown here is derived from an EMBL/GenBank/DDBJ whole genome shotgun (WGS) entry which is preliminary data.</text>
</comment>
<feature type="transmembrane region" description="Helical" evidence="14">
    <location>
        <begin position="320"/>
        <end position="339"/>
    </location>
</feature>
<dbReference type="SUPFAM" id="SSF158472">
    <property type="entry name" value="HAMP domain-like"/>
    <property type="match status" value="1"/>
</dbReference>
<dbReference type="GO" id="GO:0000160">
    <property type="term" value="P:phosphorelay signal transduction system"/>
    <property type="evidence" value="ECO:0007669"/>
    <property type="project" value="UniProtKB-KW"/>
</dbReference>
<feature type="domain" description="HPt" evidence="17">
    <location>
        <begin position="543"/>
        <end position="648"/>
    </location>
</feature>
<keyword evidence="11" id="KW-0902">Two-component regulatory system</keyword>
<dbReference type="PROSITE" id="PS50894">
    <property type="entry name" value="HPT"/>
    <property type="match status" value="1"/>
</dbReference>
<dbReference type="Gene3D" id="6.10.340.10">
    <property type="match status" value="1"/>
</dbReference>
<reference evidence="18 19" key="1">
    <citation type="submission" date="2019-02" db="EMBL/GenBank/DDBJ databases">
        <title>Paenibacillus sp. nov., isolated from surface-sterilized tissue of Thalictrum simplex L.</title>
        <authorList>
            <person name="Tuo L."/>
        </authorList>
    </citation>
    <scope>NUCLEOTIDE SEQUENCE [LARGE SCALE GENOMIC DNA]</scope>
    <source>
        <strain evidence="18 19">N2SHLJ1</strain>
    </source>
</reference>
<keyword evidence="12 14" id="KW-0472">Membrane</keyword>
<dbReference type="GO" id="GO:0005524">
    <property type="term" value="F:ATP binding"/>
    <property type="evidence" value="ECO:0007669"/>
    <property type="project" value="UniProtKB-KW"/>
</dbReference>
<feature type="modified residue" description="Phosphohistidine" evidence="13">
    <location>
        <position position="584"/>
    </location>
</feature>
<dbReference type="InterPro" id="IPR036890">
    <property type="entry name" value="HATPase_C_sf"/>
</dbReference>
<dbReference type="FunFam" id="3.30.565.10:FF:000016">
    <property type="entry name" value="Chemotaxis protein CheA, putative"/>
    <property type="match status" value="1"/>
</dbReference>
<evidence type="ECO:0000256" key="14">
    <source>
        <dbReference type="SAM" id="Phobius"/>
    </source>
</evidence>
<protein>
    <recommendedName>
        <fullName evidence="3">histidine kinase</fullName>
        <ecNumber evidence="3">2.7.13.3</ecNumber>
    </recommendedName>
</protein>
<dbReference type="RefSeq" id="WP_131012523.1">
    <property type="nucleotide sequence ID" value="NZ_SIRE01000005.1"/>
</dbReference>
<keyword evidence="14" id="KW-1133">Transmembrane helix</keyword>
<feature type="domain" description="Histidine kinase" evidence="15">
    <location>
        <begin position="740"/>
        <end position="878"/>
    </location>
</feature>
<dbReference type="SMART" id="SM00387">
    <property type="entry name" value="HATPase_c"/>
    <property type="match status" value="1"/>
</dbReference>
<dbReference type="PANTHER" id="PTHR43395:SF1">
    <property type="entry name" value="CHEMOTAXIS PROTEIN CHEA"/>
    <property type="match status" value="1"/>
</dbReference>
<keyword evidence="10" id="KW-0067">ATP-binding</keyword>
<evidence type="ECO:0000313" key="19">
    <source>
        <dbReference type="Proteomes" id="UP000293142"/>
    </source>
</evidence>
<evidence type="ECO:0000256" key="13">
    <source>
        <dbReference type="PROSITE-ProRule" id="PRU00110"/>
    </source>
</evidence>
<feature type="transmembrane region" description="Helical" evidence="14">
    <location>
        <begin position="12"/>
        <end position="33"/>
    </location>
</feature>
<keyword evidence="6 13" id="KW-0597">Phosphoprotein</keyword>
<sequence length="878" mass="99703">MKTNSVSRQIIWRTGAVMLLVDLVTAIVISALMGSNMNKIQEHSNFVTSQMVMSSMKEVQSRNKTIEEVLDANLYTAAKGITEELRGKQLDNVDRTLLESIVKKWDLHGLSLFVKDGSFFRIVQSSEPEEMDQNTKDWGDLWNHSFQELMDRVPVTTKEGFTRPNYWVGPASKADWNAEYYLYGYYYDGTTPFMVNPYVTANNLFDQTLGGTNRLVNSILDDNSQIKNVTVVNIEPFLADKPAKVIRPDTDAAVIVGDNKFPTADDKAALTQLTKTGKEQTYELKEFGANLEKRYIPLPDKRALMLVIDTSAQKKLQTTFTLIFFAVICIALCLNILMIRTIFKRRLKPVQEIGDYINQVSRGNFDARLEVQDKNELGWIAGQIKVMAGKIKLSVDELESKVQERTSAIQNLLNHAGQGFLSFGPGLAVDSDYSLECRRIFGKTIDKLTFPELLYDDEAERQELTEILTAFFAETDEAKRELILTLLPAEMRLGALDIHLAYRVIDRLQLMTIITDVTEQKALAEEVEREQRMLKMVVKVVTQYDDFKQLTEQYEEFSNQRLPEILQHDDASEKKFGEICRAIHTFKGNFGIYHMKGLVNKLHELETRLLDDRDDAESGALEAYLLQLPYNSWLEEELKDLHSILGESYLDERNKMVIVPERLAQLKQKIYKQFPPEQANIIISDLERLADKPFKDLLKIYPDYVADLAVRNGKAIAPLTIEGGEMLVNHAMYHSFAKSIVHIFRNMIDHGLEYPYERIKLGKDNHGQITLRIVDRMPNLVIEIGDDGRGISPSLIAATAVEQGLLSQETAARSSDSELIDYIFHNHFSTKRAADELSGRGVGLAAVKEETQRLHGSVEVQSQAGKGTLFRFILPMPT</sequence>
<dbReference type="AlphaFoldDB" id="A0A4Q9DWI5"/>
<evidence type="ECO:0000256" key="10">
    <source>
        <dbReference type="ARBA" id="ARBA00022840"/>
    </source>
</evidence>
<dbReference type="PROSITE" id="PS50109">
    <property type="entry name" value="HIS_KIN"/>
    <property type="match status" value="1"/>
</dbReference>
<evidence type="ECO:0000256" key="4">
    <source>
        <dbReference type="ARBA" id="ARBA00022475"/>
    </source>
</evidence>
<evidence type="ECO:0000313" key="18">
    <source>
        <dbReference type="EMBL" id="TBL80107.1"/>
    </source>
</evidence>
<dbReference type="Gene3D" id="3.30.565.10">
    <property type="entry name" value="Histidine kinase-like ATPase, C-terminal domain"/>
    <property type="match status" value="1"/>
</dbReference>
<dbReference type="InterPro" id="IPR005467">
    <property type="entry name" value="His_kinase_dom"/>
</dbReference>
<dbReference type="GO" id="GO:0005886">
    <property type="term" value="C:plasma membrane"/>
    <property type="evidence" value="ECO:0007669"/>
    <property type="project" value="UniProtKB-SubCell"/>
</dbReference>
<dbReference type="GO" id="GO:0006935">
    <property type="term" value="P:chemotaxis"/>
    <property type="evidence" value="ECO:0007669"/>
    <property type="project" value="UniProtKB-KW"/>
</dbReference>
<keyword evidence="4" id="KW-1003">Cell membrane</keyword>
<evidence type="ECO:0000256" key="5">
    <source>
        <dbReference type="ARBA" id="ARBA00022500"/>
    </source>
</evidence>
<dbReference type="EMBL" id="SIRE01000005">
    <property type="protein sequence ID" value="TBL80107.1"/>
    <property type="molecule type" value="Genomic_DNA"/>
</dbReference>
<dbReference type="EC" id="2.7.13.3" evidence="3"/>
<comment type="catalytic activity">
    <reaction evidence="1">
        <text>ATP + protein L-histidine = ADP + protein N-phospho-L-histidine.</text>
        <dbReference type="EC" id="2.7.13.3"/>
    </reaction>
</comment>
<evidence type="ECO:0000256" key="7">
    <source>
        <dbReference type="ARBA" id="ARBA00022679"/>
    </source>
</evidence>
<dbReference type="Pfam" id="PF02518">
    <property type="entry name" value="HATPase_c"/>
    <property type="match status" value="1"/>
</dbReference>
<dbReference type="SMART" id="SM00304">
    <property type="entry name" value="HAMP"/>
    <property type="match status" value="1"/>
</dbReference>
<dbReference type="InterPro" id="IPR003660">
    <property type="entry name" value="HAMP_dom"/>
</dbReference>
<evidence type="ECO:0000256" key="1">
    <source>
        <dbReference type="ARBA" id="ARBA00000085"/>
    </source>
</evidence>
<organism evidence="18 19">
    <name type="scientific">Paenibacillus thalictri</name>
    <dbReference type="NCBI Taxonomy" id="2527873"/>
    <lineage>
        <taxon>Bacteria</taxon>
        <taxon>Bacillati</taxon>
        <taxon>Bacillota</taxon>
        <taxon>Bacilli</taxon>
        <taxon>Bacillales</taxon>
        <taxon>Paenibacillaceae</taxon>
        <taxon>Paenibacillus</taxon>
    </lineage>
</organism>
<accession>A0A4Q9DWI5</accession>
<name>A0A4Q9DWI5_9BACL</name>
<dbReference type="CDD" id="cd06225">
    <property type="entry name" value="HAMP"/>
    <property type="match status" value="1"/>
</dbReference>
<keyword evidence="5" id="KW-0145">Chemotaxis</keyword>
<dbReference type="InterPro" id="IPR051315">
    <property type="entry name" value="Bact_Chemotaxis_CheA"/>
</dbReference>
<feature type="domain" description="HAMP" evidence="16">
    <location>
        <begin position="344"/>
        <end position="396"/>
    </location>
</feature>
<dbReference type="InterPro" id="IPR036641">
    <property type="entry name" value="HPT_dom_sf"/>
</dbReference>
<evidence type="ECO:0000259" key="17">
    <source>
        <dbReference type="PROSITE" id="PS50894"/>
    </source>
</evidence>
<dbReference type="OrthoDB" id="9798098at2"/>
<dbReference type="PROSITE" id="PS50885">
    <property type="entry name" value="HAMP"/>
    <property type="match status" value="1"/>
</dbReference>
<dbReference type="InterPro" id="IPR008207">
    <property type="entry name" value="Sig_transdc_His_kin_Hpt_dom"/>
</dbReference>
<dbReference type="Gene3D" id="1.20.120.160">
    <property type="entry name" value="HPT domain"/>
    <property type="match status" value="1"/>
</dbReference>
<dbReference type="PANTHER" id="PTHR43395">
    <property type="entry name" value="SENSOR HISTIDINE KINASE CHEA"/>
    <property type="match status" value="1"/>
</dbReference>
<evidence type="ECO:0000259" key="16">
    <source>
        <dbReference type="PROSITE" id="PS50885"/>
    </source>
</evidence>
<dbReference type="Pfam" id="PF00672">
    <property type="entry name" value="HAMP"/>
    <property type="match status" value="1"/>
</dbReference>
<keyword evidence="19" id="KW-1185">Reference proteome</keyword>
<evidence type="ECO:0000256" key="2">
    <source>
        <dbReference type="ARBA" id="ARBA00004651"/>
    </source>
</evidence>
<dbReference type="Proteomes" id="UP000293142">
    <property type="component" value="Unassembled WGS sequence"/>
</dbReference>
<keyword evidence="14" id="KW-0812">Transmembrane</keyword>
<evidence type="ECO:0000256" key="9">
    <source>
        <dbReference type="ARBA" id="ARBA00022777"/>
    </source>
</evidence>
<evidence type="ECO:0000256" key="11">
    <source>
        <dbReference type="ARBA" id="ARBA00023012"/>
    </source>
</evidence>
<evidence type="ECO:0000256" key="3">
    <source>
        <dbReference type="ARBA" id="ARBA00012438"/>
    </source>
</evidence>
<gene>
    <name evidence="18" type="ORF">EYB31_06680</name>
</gene>
<dbReference type="PRINTS" id="PR00344">
    <property type="entry name" value="BCTRLSENSOR"/>
</dbReference>
<keyword evidence="9" id="KW-0418">Kinase</keyword>
<evidence type="ECO:0000256" key="8">
    <source>
        <dbReference type="ARBA" id="ARBA00022741"/>
    </source>
</evidence>
<keyword evidence="8" id="KW-0547">Nucleotide-binding</keyword>
<proteinExistence type="predicted"/>
<evidence type="ECO:0000259" key="15">
    <source>
        <dbReference type="PROSITE" id="PS50109"/>
    </source>
</evidence>
<dbReference type="SUPFAM" id="SSF55874">
    <property type="entry name" value="ATPase domain of HSP90 chaperone/DNA topoisomerase II/histidine kinase"/>
    <property type="match status" value="1"/>
</dbReference>
<dbReference type="InterPro" id="IPR004358">
    <property type="entry name" value="Sig_transdc_His_kin-like_C"/>
</dbReference>
<comment type="subcellular location">
    <subcellularLocation>
        <location evidence="2">Cell membrane</location>
        <topology evidence="2">Multi-pass membrane protein</topology>
    </subcellularLocation>
</comment>
<dbReference type="SUPFAM" id="SSF47226">
    <property type="entry name" value="Histidine-containing phosphotransfer domain, HPT domain"/>
    <property type="match status" value="1"/>
</dbReference>